<evidence type="ECO:0000256" key="5">
    <source>
        <dbReference type="ARBA" id="ARBA00022989"/>
    </source>
</evidence>
<dbReference type="Proteomes" id="UP000253958">
    <property type="component" value="Chromosome"/>
</dbReference>
<keyword evidence="12" id="KW-1185">Reference proteome</keyword>
<reference evidence="9 11" key="1">
    <citation type="submission" date="2018-07" db="EMBL/GenBank/DDBJ databases">
        <authorList>
            <person name="Ye Y."/>
        </authorList>
    </citation>
    <scope>NUCLEOTIDE SEQUENCE [LARGE SCALE GENOMIC DNA]</scope>
    <source>
        <strain evidence="9">110B</strain>
        <strain evidence="11">H14(2018)</strain>
    </source>
</reference>
<feature type="transmembrane region" description="Helical" evidence="7">
    <location>
        <begin position="297"/>
        <end position="321"/>
    </location>
</feature>
<keyword evidence="6 7" id="KW-0472">Membrane</keyword>
<evidence type="ECO:0000256" key="2">
    <source>
        <dbReference type="ARBA" id="ARBA00010157"/>
    </source>
</evidence>
<dbReference type="Proteomes" id="UP000471364">
    <property type="component" value="Unassembled WGS sequence"/>
</dbReference>
<gene>
    <name evidence="9" type="ORF">DVH21_29295</name>
    <name evidence="10" type="ORF">F6X54_22540</name>
</gene>
<dbReference type="EMBL" id="CP031263">
    <property type="protein sequence ID" value="AXH93677.1"/>
    <property type="molecule type" value="Genomic_DNA"/>
</dbReference>
<feature type="transmembrane region" description="Helical" evidence="7">
    <location>
        <begin position="349"/>
        <end position="370"/>
    </location>
</feature>
<feature type="transmembrane region" description="Helical" evidence="7">
    <location>
        <begin position="250"/>
        <end position="269"/>
    </location>
</feature>
<dbReference type="RefSeq" id="WP_114920892.1">
    <property type="nucleotide sequence ID" value="NZ_CBDRJA010000010.1"/>
</dbReference>
<comment type="subcellular location">
    <subcellularLocation>
        <location evidence="1">Cell membrane</location>
        <topology evidence="1">Multi-pass membrane protein</topology>
    </subcellularLocation>
</comment>
<protein>
    <submittedName>
        <fullName evidence="9">MMPL family transporter</fullName>
    </submittedName>
</protein>
<name>A0A3M9K182_9ACTN</name>
<dbReference type="PANTHER" id="PTHR33406:SF11">
    <property type="entry name" value="MEMBRANE PROTEIN SCO6666-RELATED"/>
    <property type="match status" value="1"/>
</dbReference>
<sequence>MAGTSRPQSRGTRWAAPNAHTFAAHGQVRAVADLFKPAAGNLAMLSDMNVNIAATPSPPSPPANRRPAGMLARLARLSIRHPVVVLVVALAAALLSGVIGASAGDRMGSGGLTDPHAPSERAQQILADRFDAGEPQLVLLAEADSTVDDPEAVAAGTALTDQIATVEGVAGVDSYWSPGRPSALRSSDGRIGLLLLRMAGDDEAAEATAARVLRHLGADNGPLAVQVTGSAQLDREVDAQAETDLTRAELLTAPLTLLVLVLVFGSAVAATLPLLIGVLSILGTLAALWAITTVTDVSVFSLNLATALGLGLAIDYSLFLITRYREELAAGQAVADAIEAAMRTAGRTILFSAITVALALSALLVFPGYFLRSFAYAGIAVSTLTAAATLLVLPALLALAGPRINALNLRPRLRRRRTPQRPADDRWHRLATAVMRRPVVVTLTTVTVLAALAAPFTQVEFGINDHRVLPKDAPGYQASEKLRTRFDTQETTATAIVLDNPVDDPQLDAYATTVSALPHVTRVDTALGSYSNGQILAPPTPASARFRAADGSTWLSAVTDVEPTSGSGTRLVRQIRDLPAPAPALVTGPAATLVDTRDAIADRLPWALGIVIITTAVLLFALTGSLLIPVQAIVLSTISLTATFGALVYVFQDGNLRNLLGDFTPTGWIDVTAPVLMFCVAYGLAMDYEVFLISRIKEEYDHSGDTTTAIATGLQRTGRLVTAAALLIAIVLAALATSGITYLKVLGGGLTLAVLVDAFIIRALLVPALMRLLGSANWWAPKRLHRLHTRLRIRH</sequence>
<feature type="transmembrane region" description="Helical" evidence="7">
    <location>
        <begin position="83"/>
        <end position="103"/>
    </location>
</feature>
<keyword evidence="4 7" id="KW-0812">Transmembrane</keyword>
<reference evidence="9 11" key="2">
    <citation type="submission" date="2018-08" db="EMBL/GenBank/DDBJ databases">
        <title>Streptomyces kandeliansis sp. nov., an endophytic bacterium isolated from mangrove plant.</title>
        <authorList>
            <person name="Wang R."/>
        </authorList>
    </citation>
    <scope>NUCLEOTIDE SEQUENCE [LARGE SCALE GENOMIC DNA]</scope>
    <source>
        <strain evidence="9">110B</strain>
        <strain evidence="11">H14(2018)</strain>
    </source>
</reference>
<evidence type="ECO:0000256" key="6">
    <source>
        <dbReference type="ARBA" id="ARBA00023136"/>
    </source>
</evidence>
<dbReference type="InterPro" id="IPR004869">
    <property type="entry name" value="MMPL_dom"/>
</dbReference>
<keyword evidence="5 7" id="KW-1133">Transmembrane helix</keyword>
<comment type="similarity">
    <text evidence="2">Belongs to the resistance-nodulation-cell division (RND) (TC 2.A.6) family. MmpL subfamily.</text>
</comment>
<feature type="transmembrane region" description="Helical" evidence="7">
    <location>
        <begin position="630"/>
        <end position="651"/>
    </location>
</feature>
<evidence type="ECO:0000313" key="12">
    <source>
        <dbReference type="Proteomes" id="UP000471364"/>
    </source>
</evidence>
<keyword evidence="3" id="KW-1003">Cell membrane</keyword>
<evidence type="ECO:0000256" key="4">
    <source>
        <dbReference type="ARBA" id="ARBA00022692"/>
    </source>
</evidence>
<feature type="transmembrane region" description="Helical" evidence="7">
    <location>
        <begin position="439"/>
        <end position="457"/>
    </location>
</feature>
<feature type="domain" description="SSD" evidence="8">
    <location>
        <begin position="267"/>
        <end position="399"/>
    </location>
</feature>
<dbReference type="PANTHER" id="PTHR33406">
    <property type="entry name" value="MEMBRANE PROTEIN MJ1562-RELATED"/>
    <property type="match status" value="1"/>
</dbReference>
<evidence type="ECO:0000313" key="11">
    <source>
        <dbReference type="Proteomes" id="UP000253958"/>
    </source>
</evidence>
<evidence type="ECO:0000256" key="3">
    <source>
        <dbReference type="ARBA" id="ARBA00022475"/>
    </source>
</evidence>
<organism evidence="9 11">
    <name type="scientific">Micromonospora aurantiaca</name>
    <name type="common">nom. illeg.</name>
    <dbReference type="NCBI Taxonomy" id="47850"/>
    <lineage>
        <taxon>Bacteria</taxon>
        <taxon>Bacillati</taxon>
        <taxon>Actinomycetota</taxon>
        <taxon>Actinomycetes</taxon>
        <taxon>Micromonosporales</taxon>
        <taxon>Micromonosporaceae</taxon>
        <taxon>Micromonospora</taxon>
    </lineage>
</organism>
<evidence type="ECO:0000313" key="10">
    <source>
        <dbReference type="EMBL" id="KAB1108443.1"/>
    </source>
</evidence>
<evidence type="ECO:0000256" key="1">
    <source>
        <dbReference type="ARBA" id="ARBA00004651"/>
    </source>
</evidence>
<evidence type="ECO:0000256" key="7">
    <source>
        <dbReference type="SAM" id="Phobius"/>
    </source>
</evidence>
<dbReference type="GO" id="GO:0005886">
    <property type="term" value="C:plasma membrane"/>
    <property type="evidence" value="ECO:0007669"/>
    <property type="project" value="UniProtKB-SubCell"/>
</dbReference>
<dbReference type="Gene3D" id="1.20.1640.10">
    <property type="entry name" value="Multidrug efflux transporter AcrB transmembrane domain"/>
    <property type="match status" value="2"/>
</dbReference>
<dbReference type="InterPro" id="IPR000731">
    <property type="entry name" value="SSD"/>
</dbReference>
<evidence type="ECO:0000313" key="9">
    <source>
        <dbReference type="EMBL" id="AXH93677.1"/>
    </source>
</evidence>
<feature type="transmembrane region" description="Helical" evidence="7">
    <location>
        <begin position="376"/>
        <end position="400"/>
    </location>
</feature>
<dbReference type="EMBL" id="WAAR01000115">
    <property type="protein sequence ID" value="KAB1108443.1"/>
    <property type="molecule type" value="Genomic_DNA"/>
</dbReference>
<feature type="transmembrane region" description="Helical" evidence="7">
    <location>
        <begin position="749"/>
        <end position="773"/>
    </location>
</feature>
<proteinExistence type="inferred from homology"/>
<dbReference type="Pfam" id="PF03176">
    <property type="entry name" value="MMPL"/>
    <property type="match status" value="2"/>
</dbReference>
<feature type="transmembrane region" description="Helical" evidence="7">
    <location>
        <begin position="274"/>
        <end position="291"/>
    </location>
</feature>
<dbReference type="SUPFAM" id="SSF82866">
    <property type="entry name" value="Multidrug efflux transporter AcrB transmembrane domain"/>
    <property type="match status" value="2"/>
</dbReference>
<reference evidence="10 12" key="3">
    <citation type="submission" date="2019-09" db="EMBL/GenBank/DDBJ databases">
        <title>High taxonomic diversity of Micromonospora strains isolated from Medicago sativa nodules in different geographical locations.</title>
        <authorList>
            <person name="Martinez-Hidalgo P."/>
            <person name="Flores-Felix J.D."/>
            <person name="Velazquez E."/>
            <person name="Brau L."/>
            <person name="Trujillo M.E."/>
            <person name="Martinez-Molina E."/>
        </authorList>
    </citation>
    <scope>NUCLEOTIDE SEQUENCE [LARGE SCALE GENOMIC DNA]</scope>
    <source>
        <strain evidence="10 12">ALFB5</strain>
    </source>
</reference>
<dbReference type="InterPro" id="IPR050545">
    <property type="entry name" value="Mycobact_MmpL"/>
</dbReference>
<dbReference type="PROSITE" id="PS50156">
    <property type="entry name" value="SSD"/>
    <property type="match status" value="1"/>
</dbReference>
<evidence type="ECO:0000259" key="8">
    <source>
        <dbReference type="PROSITE" id="PS50156"/>
    </source>
</evidence>
<accession>A0A3M9K182</accession>
<feature type="transmembrane region" description="Helical" evidence="7">
    <location>
        <begin position="671"/>
        <end position="693"/>
    </location>
</feature>
<feature type="transmembrane region" description="Helical" evidence="7">
    <location>
        <begin position="720"/>
        <end position="743"/>
    </location>
</feature>
<dbReference type="AlphaFoldDB" id="A0A3M9K182"/>
<feature type="transmembrane region" description="Helical" evidence="7">
    <location>
        <begin position="604"/>
        <end position="623"/>
    </location>
</feature>